<accession>A0ABZ0I7V9</accession>
<dbReference type="EMBL" id="CP136864">
    <property type="protein sequence ID" value="WOJ95136.1"/>
    <property type="molecule type" value="Genomic_DNA"/>
</dbReference>
<dbReference type="RefSeq" id="WP_407349770.1">
    <property type="nucleotide sequence ID" value="NZ_CP136864.1"/>
</dbReference>
<proteinExistence type="predicted"/>
<keyword evidence="2" id="KW-1185">Reference proteome</keyword>
<organism evidence="1 2">
    <name type="scientific">Congregibacter variabilis</name>
    <dbReference type="NCBI Taxonomy" id="3081200"/>
    <lineage>
        <taxon>Bacteria</taxon>
        <taxon>Pseudomonadati</taxon>
        <taxon>Pseudomonadota</taxon>
        <taxon>Gammaproteobacteria</taxon>
        <taxon>Cellvibrionales</taxon>
        <taxon>Halieaceae</taxon>
        <taxon>Congregibacter</taxon>
    </lineage>
</organism>
<sequence length="245" mass="26326">MPIDFTTYGGNAPGAYDQSATRVSFQPSLPYPLGPGVNFFARPLIPVYIDQPVPLVGGEVVLPSELSAAGGNFESSGVELGDISFDAAVGKTFDNGMMVVGGVVGTMPTATDDRLGLDQWLLGPEILIGAQTSWGFVGALLTHQWDVAGEDAYNTSVTGGQYFYTVNLKDGWQIQATPTFSYNHEASSGNRLSFPLGVGVSKTAVFGGTPWKFSLQYWEYIESPDDFGPERQIRFQVGPVIPLPW</sequence>
<evidence type="ECO:0000313" key="2">
    <source>
        <dbReference type="Proteomes" id="UP001626537"/>
    </source>
</evidence>
<gene>
    <name evidence="1" type="ORF">R0135_08165</name>
</gene>
<evidence type="ECO:0008006" key="3">
    <source>
        <dbReference type="Google" id="ProtNLM"/>
    </source>
</evidence>
<name>A0ABZ0I7V9_9GAMM</name>
<protein>
    <recommendedName>
        <fullName evidence="3">MetA-pathway of phenol degradation</fullName>
    </recommendedName>
</protein>
<dbReference type="Proteomes" id="UP001626537">
    <property type="component" value="Chromosome"/>
</dbReference>
<evidence type="ECO:0000313" key="1">
    <source>
        <dbReference type="EMBL" id="WOJ95136.1"/>
    </source>
</evidence>
<reference evidence="1 2" key="1">
    <citation type="submission" date="2023-10" db="EMBL/GenBank/DDBJ databases">
        <title>Two novel species belonging to the OM43/NOR5 clade.</title>
        <authorList>
            <person name="Park M."/>
        </authorList>
    </citation>
    <scope>NUCLEOTIDE SEQUENCE [LARGE SCALE GENOMIC DNA]</scope>
    <source>
        <strain evidence="1 2">IMCC43200</strain>
    </source>
</reference>